<organism evidence="4 5">
    <name type="scientific">Nocardia arthritidis</name>
    <dbReference type="NCBI Taxonomy" id="228602"/>
    <lineage>
        <taxon>Bacteria</taxon>
        <taxon>Bacillati</taxon>
        <taxon>Actinomycetota</taxon>
        <taxon>Actinomycetes</taxon>
        <taxon>Mycobacteriales</taxon>
        <taxon>Nocardiaceae</taxon>
        <taxon>Nocardia</taxon>
    </lineage>
</organism>
<gene>
    <name evidence="4" type="ORF">F5544_37390</name>
</gene>
<dbReference type="KEGG" id="nah:F5544_37390"/>
<keyword evidence="5" id="KW-1185">Reference proteome</keyword>
<evidence type="ECO:0000313" key="4">
    <source>
        <dbReference type="EMBL" id="QIS15305.1"/>
    </source>
</evidence>
<evidence type="ECO:0000259" key="3">
    <source>
        <dbReference type="Pfam" id="PF00823"/>
    </source>
</evidence>
<protein>
    <recommendedName>
        <fullName evidence="3">PPE domain-containing protein</fullName>
    </recommendedName>
</protein>
<dbReference type="InterPro" id="IPR038332">
    <property type="entry name" value="PPE_sf"/>
</dbReference>
<dbReference type="Gene3D" id="1.20.1260.20">
    <property type="entry name" value="PPE superfamily"/>
    <property type="match status" value="1"/>
</dbReference>
<sequence>MRKLPRTKERGTNQFVDPEYAPTVEEFDNLSHAEIHKKVQLMDPSVLTAGQQAWHGSATGLAEAVTDAHTEIRSAIADGWRGAAAEKAVAAVRSFEESGQRLADVMATVAQRLGQAGDAAEALRAAVPQPHSARPDLSAALLNPSAATANAGIQKSAESARQDVVRAMDTIYASAFIPTGTGVPAFADETLSPAGQPSTGEKRTIAENPATQTVSLISGTQPGETPVVAAPEPQADRPATVTATQPTATTETTPRQPLRRSIRRARQPPTRRPFRPRPEPRPPPRRFPPPSP</sequence>
<evidence type="ECO:0000313" key="5">
    <source>
        <dbReference type="Proteomes" id="UP000503540"/>
    </source>
</evidence>
<feature type="compositionally biased region" description="Polar residues" evidence="2">
    <location>
        <begin position="209"/>
        <end position="223"/>
    </location>
</feature>
<dbReference type="Proteomes" id="UP000503540">
    <property type="component" value="Chromosome"/>
</dbReference>
<comment type="similarity">
    <text evidence="1">Belongs to the mycobacterial PPE family.</text>
</comment>
<dbReference type="RefSeq" id="WP_167477575.1">
    <property type="nucleotide sequence ID" value="NZ_CP046172.1"/>
</dbReference>
<dbReference type="InterPro" id="IPR000030">
    <property type="entry name" value="PPE_dom"/>
</dbReference>
<dbReference type="AlphaFoldDB" id="A0A6G9YPT2"/>
<feature type="domain" description="PPE" evidence="3">
    <location>
        <begin position="44"/>
        <end position="187"/>
    </location>
</feature>
<feature type="compositionally biased region" description="Low complexity" evidence="2">
    <location>
        <begin position="238"/>
        <end position="256"/>
    </location>
</feature>
<accession>A0A6G9YPT2</accession>
<dbReference type="EMBL" id="CP046172">
    <property type="protein sequence ID" value="QIS15305.1"/>
    <property type="molecule type" value="Genomic_DNA"/>
</dbReference>
<name>A0A6G9YPT2_9NOCA</name>
<proteinExistence type="inferred from homology"/>
<reference evidence="4 5" key="1">
    <citation type="journal article" date="2019" name="ACS Chem. Biol.">
        <title>Identification and Mobilization of a Cryptic Antibiotic Biosynthesis Gene Locus from a Human-Pathogenic Nocardia Isolate.</title>
        <authorList>
            <person name="Herisse M."/>
            <person name="Ishida K."/>
            <person name="Porter J.L."/>
            <person name="Howden B."/>
            <person name="Hertweck C."/>
            <person name="Stinear T.P."/>
            <person name="Pidot S.J."/>
        </authorList>
    </citation>
    <scope>NUCLEOTIDE SEQUENCE [LARGE SCALE GENOMIC DNA]</scope>
    <source>
        <strain evidence="4 5">AUSMDU00012717</strain>
    </source>
</reference>
<feature type="region of interest" description="Disordered" evidence="2">
    <location>
        <begin position="187"/>
        <end position="292"/>
    </location>
</feature>
<dbReference type="Pfam" id="PF00823">
    <property type="entry name" value="PPE"/>
    <property type="match status" value="1"/>
</dbReference>
<evidence type="ECO:0000256" key="2">
    <source>
        <dbReference type="SAM" id="MobiDB-lite"/>
    </source>
</evidence>
<feature type="compositionally biased region" description="Basic residues" evidence="2">
    <location>
        <begin position="257"/>
        <end position="266"/>
    </location>
</feature>
<evidence type="ECO:0000256" key="1">
    <source>
        <dbReference type="ARBA" id="ARBA00010652"/>
    </source>
</evidence>